<accession>A0ABM9D588</accession>
<dbReference type="Proteomes" id="UP001295463">
    <property type="component" value="Chromosome"/>
</dbReference>
<sequence length="195" mass="21780">MSEPLDFILRFSIFAAVHSLLAIPGVKGALAHRSGLYRLAYNLLSCLLFGWVMLVWQSTSVLYLVPGVWSLVCHGLQGVVLLAVVSCLRQTGMAAFLGTDLGKNEATPRLHTTGWYRLVRHPLYLLGILFCLLNPVMTTRWLVLTLLSTGYFLAGALLEERRLLSVFGFAYEAYRREVPFIIPRVRRSPTAPQSA</sequence>
<keyword evidence="5 6" id="KW-0472">Membrane</keyword>
<comment type="subcellular location">
    <subcellularLocation>
        <location evidence="1">Membrane</location>
        <topology evidence="1">Multi-pass membrane protein</topology>
    </subcellularLocation>
</comment>
<evidence type="ECO:0000256" key="3">
    <source>
        <dbReference type="ARBA" id="ARBA00022692"/>
    </source>
</evidence>
<feature type="transmembrane region" description="Helical" evidence="6">
    <location>
        <begin position="7"/>
        <end position="27"/>
    </location>
</feature>
<evidence type="ECO:0000256" key="5">
    <source>
        <dbReference type="ARBA" id="ARBA00023136"/>
    </source>
</evidence>
<feature type="transmembrane region" description="Helical" evidence="6">
    <location>
        <begin position="39"/>
        <end position="56"/>
    </location>
</feature>
<protein>
    <submittedName>
        <fullName evidence="7">NnrU domain-containing protein</fullName>
    </submittedName>
</protein>
<feature type="transmembrane region" description="Helical" evidence="6">
    <location>
        <begin position="118"/>
        <end position="135"/>
    </location>
</feature>
<dbReference type="InterPro" id="IPR033580">
    <property type="entry name" value="Nurim-like"/>
</dbReference>
<dbReference type="Gene3D" id="1.20.120.1630">
    <property type="match status" value="1"/>
</dbReference>
<proteinExistence type="inferred from homology"/>
<feature type="transmembrane region" description="Helical" evidence="6">
    <location>
        <begin position="68"/>
        <end position="88"/>
    </location>
</feature>
<organism evidence="7 8">
    <name type="scientific">Trichlorobacter ammonificans</name>
    <dbReference type="NCBI Taxonomy" id="2916410"/>
    <lineage>
        <taxon>Bacteria</taxon>
        <taxon>Pseudomonadati</taxon>
        <taxon>Thermodesulfobacteriota</taxon>
        <taxon>Desulfuromonadia</taxon>
        <taxon>Geobacterales</taxon>
        <taxon>Geobacteraceae</taxon>
        <taxon>Trichlorobacter</taxon>
    </lineage>
</organism>
<dbReference type="PANTHER" id="PTHR31040">
    <property type="entry name" value="NURIM"/>
    <property type="match status" value="1"/>
</dbReference>
<keyword evidence="4 6" id="KW-1133">Transmembrane helix</keyword>
<dbReference type="RefSeq" id="WP_305731309.1">
    <property type="nucleotide sequence ID" value="NZ_OW150024.1"/>
</dbReference>
<keyword evidence="3 6" id="KW-0812">Transmembrane</keyword>
<dbReference type="EMBL" id="OW150024">
    <property type="protein sequence ID" value="CAH2030371.1"/>
    <property type="molecule type" value="Genomic_DNA"/>
</dbReference>
<dbReference type="PANTHER" id="PTHR31040:SF1">
    <property type="entry name" value="NURIM"/>
    <property type="match status" value="1"/>
</dbReference>
<name>A0ABM9D588_9BACT</name>
<gene>
    <name evidence="7" type="ORF">GEAMG1_0554</name>
</gene>
<evidence type="ECO:0000256" key="6">
    <source>
        <dbReference type="SAM" id="Phobius"/>
    </source>
</evidence>
<evidence type="ECO:0000256" key="1">
    <source>
        <dbReference type="ARBA" id="ARBA00004141"/>
    </source>
</evidence>
<comment type="similarity">
    <text evidence="2">Belongs to the nurim family.</text>
</comment>
<evidence type="ECO:0000313" key="7">
    <source>
        <dbReference type="EMBL" id="CAH2030371.1"/>
    </source>
</evidence>
<keyword evidence="8" id="KW-1185">Reference proteome</keyword>
<evidence type="ECO:0000256" key="4">
    <source>
        <dbReference type="ARBA" id="ARBA00022989"/>
    </source>
</evidence>
<evidence type="ECO:0000313" key="8">
    <source>
        <dbReference type="Proteomes" id="UP001295463"/>
    </source>
</evidence>
<reference evidence="7 8" key="1">
    <citation type="submission" date="2022-03" db="EMBL/GenBank/DDBJ databases">
        <authorList>
            <person name="Koch H."/>
        </authorList>
    </citation>
    <scope>NUCLEOTIDE SEQUENCE [LARGE SCALE GENOMIC DNA]</scope>
    <source>
        <strain evidence="7 8">G1</strain>
    </source>
</reference>
<evidence type="ECO:0000256" key="2">
    <source>
        <dbReference type="ARBA" id="ARBA00010631"/>
    </source>
</evidence>